<dbReference type="SMART" id="SM00347">
    <property type="entry name" value="HTH_MARR"/>
    <property type="match status" value="1"/>
</dbReference>
<dbReference type="InterPro" id="IPR036390">
    <property type="entry name" value="WH_DNA-bd_sf"/>
</dbReference>
<dbReference type="InterPro" id="IPR000835">
    <property type="entry name" value="HTH_MarR-typ"/>
</dbReference>
<evidence type="ECO:0000313" key="5">
    <source>
        <dbReference type="EMBL" id="RZS68691.1"/>
    </source>
</evidence>
<dbReference type="PRINTS" id="PR00598">
    <property type="entry name" value="HTHMARR"/>
</dbReference>
<dbReference type="Pfam" id="PF12802">
    <property type="entry name" value="MarR_2"/>
    <property type="match status" value="1"/>
</dbReference>
<evidence type="ECO:0000256" key="3">
    <source>
        <dbReference type="ARBA" id="ARBA00023163"/>
    </source>
</evidence>
<feature type="domain" description="HTH marR-type" evidence="4">
    <location>
        <begin position="1"/>
        <end position="142"/>
    </location>
</feature>
<keyword evidence="6" id="KW-1185">Reference proteome</keyword>
<dbReference type="SUPFAM" id="SSF46785">
    <property type="entry name" value="Winged helix' DNA-binding domain"/>
    <property type="match status" value="1"/>
</dbReference>
<evidence type="ECO:0000313" key="6">
    <source>
        <dbReference type="Proteomes" id="UP000293289"/>
    </source>
</evidence>
<dbReference type="RefSeq" id="WP_423190869.1">
    <property type="nucleotide sequence ID" value="NZ_SGWY01000001.1"/>
</dbReference>
<proteinExistence type="predicted"/>
<evidence type="ECO:0000259" key="4">
    <source>
        <dbReference type="PROSITE" id="PS50995"/>
    </source>
</evidence>
<comment type="caution">
    <text evidence="5">The sequence shown here is derived from an EMBL/GenBank/DDBJ whole genome shotgun (WGS) entry which is preliminary data.</text>
</comment>
<dbReference type="InterPro" id="IPR036388">
    <property type="entry name" value="WH-like_DNA-bd_sf"/>
</dbReference>
<dbReference type="InterPro" id="IPR023187">
    <property type="entry name" value="Tscrpt_reg_MarR-type_CS"/>
</dbReference>
<dbReference type="GO" id="GO:0003677">
    <property type="term" value="F:DNA binding"/>
    <property type="evidence" value="ECO:0007669"/>
    <property type="project" value="UniProtKB-KW"/>
</dbReference>
<dbReference type="GO" id="GO:0006950">
    <property type="term" value="P:response to stress"/>
    <property type="evidence" value="ECO:0007669"/>
    <property type="project" value="TreeGrafter"/>
</dbReference>
<organism evidence="5 6">
    <name type="scientific">Agromyces ramosus</name>
    <dbReference type="NCBI Taxonomy" id="33879"/>
    <lineage>
        <taxon>Bacteria</taxon>
        <taxon>Bacillati</taxon>
        <taxon>Actinomycetota</taxon>
        <taxon>Actinomycetes</taxon>
        <taxon>Micrococcales</taxon>
        <taxon>Microbacteriaceae</taxon>
        <taxon>Agromyces</taxon>
    </lineage>
</organism>
<name>A0A4Q7MJZ2_9MICO</name>
<reference evidence="5 6" key="1">
    <citation type="submission" date="2019-02" db="EMBL/GenBank/DDBJ databases">
        <title>Genomic Encyclopedia of Type Strains, Phase IV (KMG-IV): sequencing the most valuable type-strain genomes for metagenomic binning, comparative biology and taxonomic classification.</title>
        <authorList>
            <person name="Goeker M."/>
        </authorList>
    </citation>
    <scope>NUCLEOTIDE SEQUENCE [LARGE SCALE GENOMIC DNA]</scope>
    <source>
        <strain evidence="5 6">DSM 43045</strain>
    </source>
</reference>
<keyword evidence="1" id="KW-0805">Transcription regulation</keyword>
<dbReference type="Proteomes" id="UP000293289">
    <property type="component" value="Unassembled WGS sequence"/>
</dbReference>
<gene>
    <name evidence="5" type="ORF">EV187_1125</name>
</gene>
<sequence>MADRAITVAAWESLFRAQVTIMRALAAEFPSEIISLNEYDVLFNITRAPGRRLRLKELNRAVLITQPSVSRLVDRLAARGLVAKTHDPEDGRGTIVAITEEGFALFRRVAFTHMDAIDRHVGHALDERELGDLIELCDRLRLGVAEPVGEAPDDDALPADS</sequence>
<dbReference type="Gene3D" id="1.10.10.10">
    <property type="entry name" value="Winged helix-like DNA-binding domain superfamily/Winged helix DNA-binding domain"/>
    <property type="match status" value="1"/>
</dbReference>
<keyword evidence="2" id="KW-0238">DNA-binding</keyword>
<dbReference type="PROSITE" id="PS01117">
    <property type="entry name" value="HTH_MARR_1"/>
    <property type="match status" value="1"/>
</dbReference>
<dbReference type="PANTHER" id="PTHR33164">
    <property type="entry name" value="TRANSCRIPTIONAL REGULATOR, MARR FAMILY"/>
    <property type="match status" value="1"/>
</dbReference>
<keyword evidence="3" id="KW-0804">Transcription</keyword>
<dbReference type="GO" id="GO:0003700">
    <property type="term" value="F:DNA-binding transcription factor activity"/>
    <property type="evidence" value="ECO:0007669"/>
    <property type="project" value="InterPro"/>
</dbReference>
<dbReference type="AlphaFoldDB" id="A0A4Q7MJZ2"/>
<evidence type="ECO:0000256" key="1">
    <source>
        <dbReference type="ARBA" id="ARBA00023015"/>
    </source>
</evidence>
<protein>
    <submittedName>
        <fullName evidence="5">MarR family transcriptional regulator</fullName>
    </submittedName>
</protein>
<dbReference type="InterPro" id="IPR039422">
    <property type="entry name" value="MarR/SlyA-like"/>
</dbReference>
<accession>A0A4Q7MJZ2</accession>
<dbReference type="EMBL" id="SGWY01000001">
    <property type="protein sequence ID" value="RZS68691.1"/>
    <property type="molecule type" value="Genomic_DNA"/>
</dbReference>
<dbReference type="PROSITE" id="PS50995">
    <property type="entry name" value="HTH_MARR_2"/>
    <property type="match status" value="1"/>
</dbReference>
<dbReference type="PANTHER" id="PTHR33164:SF104">
    <property type="entry name" value="TRANSCRIPTIONAL REGULATORY PROTEIN"/>
    <property type="match status" value="1"/>
</dbReference>
<evidence type="ECO:0000256" key="2">
    <source>
        <dbReference type="ARBA" id="ARBA00023125"/>
    </source>
</evidence>